<reference evidence="8 9" key="1">
    <citation type="submission" date="2016-10" db="EMBL/GenBank/DDBJ databases">
        <authorList>
            <person name="de Groot N.N."/>
        </authorList>
    </citation>
    <scope>NUCLEOTIDE SEQUENCE [LARGE SCALE GENOMIC DNA]</scope>
    <source>
        <strain evidence="8 9">DSM 22126</strain>
    </source>
</reference>
<dbReference type="eggNOG" id="COG2064">
    <property type="taxonomic scope" value="Bacteria"/>
</dbReference>
<dbReference type="OrthoDB" id="3267562at2"/>
<dbReference type="PANTHER" id="PTHR35007">
    <property type="entry name" value="INTEGRAL MEMBRANE PROTEIN-RELATED"/>
    <property type="match status" value="1"/>
</dbReference>
<evidence type="ECO:0000256" key="5">
    <source>
        <dbReference type="ARBA" id="ARBA00023136"/>
    </source>
</evidence>
<dbReference type="GO" id="GO:0005886">
    <property type="term" value="C:plasma membrane"/>
    <property type="evidence" value="ECO:0007669"/>
    <property type="project" value="UniProtKB-SubCell"/>
</dbReference>
<dbReference type="RefSeq" id="WP_083373079.1">
    <property type="nucleotide sequence ID" value="NZ_LT629776.1"/>
</dbReference>
<keyword evidence="9" id="KW-1185">Reference proteome</keyword>
<keyword evidence="3 6" id="KW-0812">Transmembrane</keyword>
<organism evidence="8 9">
    <name type="scientific">Paraoerskovia marina</name>
    <dbReference type="NCBI Taxonomy" id="545619"/>
    <lineage>
        <taxon>Bacteria</taxon>
        <taxon>Bacillati</taxon>
        <taxon>Actinomycetota</taxon>
        <taxon>Actinomycetes</taxon>
        <taxon>Micrococcales</taxon>
        <taxon>Cellulomonadaceae</taxon>
        <taxon>Paraoerskovia</taxon>
    </lineage>
</organism>
<feature type="transmembrane region" description="Helical" evidence="6">
    <location>
        <begin position="153"/>
        <end position="177"/>
    </location>
</feature>
<gene>
    <name evidence="8" type="ORF">SAMN04489860_2668</name>
</gene>
<evidence type="ECO:0000313" key="9">
    <source>
        <dbReference type="Proteomes" id="UP000185663"/>
    </source>
</evidence>
<dbReference type="InterPro" id="IPR018076">
    <property type="entry name" value="T2SS_GspF_dom"/>
</dbReference>
<dbReference type="EMBL" id="LT629776">
    <property type="protein sequence ID" value="SDS90371.1"/>
    <property type="molecule type" value="Genomic_DNA"/>
</dbReference>
<accession>A0A1H1W0Z7</accession>
<name>A0A1H1W0Z7_9CELL</name>
<dbReference type="AlphaFoldDB" id="A0A1H1W0Z7"/>
<feature type="domain" description="Type II secretion system protein GspF" evidence="7">
    <location>
        <begin position="47"/>
        <end position="170"/>
    </location>
</feature>
<sequence length="183" mass="18530">MSALVVAGLVWLGTCPWWLRTRGVVRRAAALGAPRPTGSGPDVGVLLELLGAALRAGASLPRAFESVGGAVGGPEGEDLADVAAVLMRGGSWTEAWDRNATGSAALAVVAEALRPAWEHGAAPADALRVAQAEARRAASAEARAAAGRLGVHLVLPLGVCYLPAFVLVGVVPVLLSFGARAFV</sequence>
<evidence type="ECO:0000256" key="1">
    <source>
        <dbReference type="ARBA" id="ARBA00004651"/>
    </source>
</evidence>
<dbReference type="PANTHER" id="PTHR35007:SF3">
    <property type="entry name" value="POSSIBLE CONSERVED ALANINE RICH MEMBRANE PROTEIN"/>
    <property type="match status" value="1"/>
</dbReference>
<dbReference type="Proteomes" id="UP000185663">
    <property type="component" value="Chromosome I"/>
</dbReference>
<comment type="subcellular location">
    <subcellularLocation>
        <location evidence="1">Cell membrane</location>
        <topology evidence="1">Multi-pass membrane protein</topology>
    </subcellularLocation>
</comment>
<evidence type="ECO:0000256" key="6">
    <source>
        <dbReference type="SAM" id="Phobius"/>
    </source>
</evidence>
<evidence type="ECO:0000259" key="7">
    <source>
        <dbReference type="Pfam" id="PF00482"/>
    </source>
</evidence>
<dbReference type="STRING" id="545619.SAMN04489860_2668"/>
<keyword evidence="2" id="KW-1003">Cell membrane</keyword>
<keyword evidence="5 6" id="KW-0472">Membrane</keyword>
<dbReference type="Pfam" id="PF00482">
    <property type="entry name" value="T2SSF"/>
    <property type="match status" value="1"/>
</dbReference>
<proteinExistence type="predicted"/>
<evidence type="ECO:0000256" key="2">
    <source>
        <dbReference type="ARBA" id="ARBA00022475"/>
    </source>
</evidence>
<protein>
    <submittedName>
        <fullName evidence="8">Type II secretion system (T2SS), protein F</fullName>
    </submittedName>
</protein>
<evidence type="ECO:0000256" key="4">
    <source>
        <dbReference type="ARBA" id="ARBA00022989"/>
    </source>
</evidence>
<evidence type="ECO:0000256" key="3">
    <source>
        <dbReference type="ARBA" id="ARBA00022692"/>
    </source>
</evidence>
<evidence type="ECO:0000313" key="8">
    <source>
        <dbReference type="EMBL" id="SDS90371.1"/>
    </source>
</evidence>
<keyword evidence="4 6" id="KW-1133">Transmembrane helix</keyword>